<protein>
    <submittedName>
        <fullName evidence="5">3'(2'),5'-bisphosphate nucleotidase CysQ</fullName>
    </submittedName>
</protein>
<dbReference type="Pfam" id="PF00459">
    <property type="entry name" value="Inositol_P"/>
    <property type="match status" value="1"/>
</dbReference>
<dbReference type="CDD" id="cd01638">
    <property type="entry name" value="CysQ"/>
    <property type="match status" value="1"/>
</dbReference>
<dbReference type="RefSeq" id="WP_109794229.1">
    <property type="nucleotide sequence ID" value="NZ_PHIG01000018.1"/>
</dbReference>
<evidence type="ECO:0000256" key="1">
    <source>
        <dbReference type="ARBA" id="ARBA00009759"/>
    </source>
</evidence>
<name>A0A2M9G4W6_9PROT</name>
<evidence type="ECO:0000256" key="3">
    <source>
        <dbReference type="ARBA" id="ARBA00022842"/>
    </source>
</evidence>
<proteinExistence type="inferred from homology"/>
<dbReference type="GO" id="GO:0008934">
    <property type="term" value="F:inositol monophosphate 1-phosphatase activity"/>
    <property type="evidence" value="ECO:0007669"/>
    <property type="project" value="TreeGrafter"/>
</dbReference>
<gene>
    <name evidence="5" type="ORF">CVT23_05145</name>
</gene>
<dbReference type="GO" id="GO:0046872">
    <property type="term" value="F:metal ion binding"/>
    <property type="evidence" value="ECO:0007669"/>
    <property type="project" value="UniProtKB-KW"/>
</dbReference>
<sequence>MSNRELRADHSLLMSTVRQAGALALEFFDTDLKTWDKGGDNPVTEADIAVDDLLRTKLTAARPDYGWLSEETADDLGRLEKRRVWIADPIDGTRAFMRRVPEFTVCVALVEDGLPILGAVYNPAKDEFFEAALGGGARLNGRRIRPSEQHDAGEAHFLTARRNMTYFDWPKHGDDMKCTWMNSIAYRMALVACGRFDAAISMAGKHDWDIAAADLILTEAGARCTTTKDLTFRYNQERPRHPNVIASGPNLHDELLRVLG</sequence>
<organism evidence="5 6">
    <name type="scientific">Minwuia thermotolerans</name>
    <dbReference type="NCBI Taxonomy" id="2056226"/>
    <lineage>
        <taxon>Bacteria</taxon>
        <taxon>Pseudomonadati</taxon>
        <taxon>Pseudomonadota</taxon>
        <taxon>Alphaproteobacteria</taxon>
        <taxon>Minwuiales</taxon>
        <taxon>Minwuiaceae</taxon>
        <taxon>Minwuia</taxon>
    </lineage>
</organism>
<dbReference type="Gene3D" id="3.30.540.10">
    <property type="entry name" value="Fructose-1,6-Bisphosphatase, subunit A, domain 1"/>
    <property type="match status" value="1"/>
</dbReference>
<feature type="binding site" evidence="4">
    <location>
        <position position="91"/>
    </location>
    <ligand>
        <name>Mg(2+)</name>
        <dbReference type="ChEBI" id="CHEBI:18420"/>
        <label>1</label>
        <note>catalytic</note>
    </ligand>
</feature>
<dbReference type="Gene3D" id="3.40.190.80">
    <property type="match status" value="1"/>
</dbReference>
<keyword evidence="3 4" id="KW-0460">Magnesium</keyword>
<keyword evidence="6" id="KW-1185">Reference proteome</keyword>
<dbReference type="PRINTS" id="PR00377">
    <property type="entry name" value="IMPHPHTASES"/>
</dbReference>
<dbReference type="Proteomes" id="UP000229498">
    <property type="component" value="Unassembled WGS sequence"/>
</dbReference>
<comment type="cofactor">
    <cofactor evidence="4">
        <name>Mg(2+)</name>
        <dbReference type="ChEBI" id="CHEBI:18420"/>
    </cofactor>
</comment>
<keyword evidence="2 4" id="KW-0479">Metal-binding</keyword>
<dbReference type="PANTHER" id="PTHR20854">
    <property type="entry name" value="INOSITOL MONOPHOSPHATASE"/>
    <property type="match status" value="1"/>
</dbReference>
<dbReference type="PANTHER" id="PTHR20854:SF4">
    <property type="entry name" value="INOSITOL-1-MONOPHOSPHATASE-RELATED"/>
    <property type="match status" value="1"/>
</dbReference>
<evidence type="ECO:0000313" key="6">
    <source>
        <dbReference type="Proteomes" id="UP000229498"/>
    </source>
</evidence>
<dbReference type="GO" id="GO:0007165">
    <property type="term" value="P:signal transduction"/>
    <property type="evidence" value="ECO:0007669"/>
    <property type="project" value="TreeGrafter"/>
</dbReference>
<dbReference type="EMBL" id="PHIG01000018">
    <property type="protein sequence ID" value="PJK30757.1"/>
    <property type="molecule type" value="Genomic_DNA"/>
</dbReference>
<accession>A0A2M9G4W6</accession>
<evidence type="ECO:0000313" key="5">
    <source>
        <dbReference type="EMBL" id="PJK30757.1"/>
    </source>
</evidence>
<comment type="similarity">
    <text evidence="1">Belongs to the inositol monophosphatase superfamily.</text>
</comment>
<feature type="binding site" evidence="4">
    <location>
        <position position="70"/>
    </location>
    <ligand>
        <name>Mg(2+)</name>
        <dbReference type="ChEBI" id="CHEBI:18420"/>
        <label>1</label>
        <note>catalytic</note>
    </ligand>
</feature>
<dbReference type="PROSITE" id="PS00630">
    <property type="entry name" value="IMP_2"/>
    <property type="match status" value="1"/>
</dbReference>
<dbReference type="OrthoDB" id="9785695at2"/>
<dbReference type="InterPro" id="IPR020550">
    <property type="entry name" value="Inositol_monophosphatase_CS"/>
</dbReference>
<dbReference type="GO" id="GO:0006020">
    <property type="term" value="P:inositol metabolic process"/>
    <property type="evidence" value="ECO:0007669"/>
    <property type="project" value="TreeGrafter"/>
</dbReference>
<dbReference type="InterPro" id="IPR000760">
    <property type="entry name" value="Inositol_monophosphatase-like"/>
</dbReference>
<reference evidence="5 6" key="1">
    <citation type="submission" date="2017-11" db="EMBL/GenBank/DDBJ databases">
        <title>Draft genome sequence of Rhizobiales bacterium SY3-13.</title>
        <authorList>
            <person name="Sun C."/>
        </authorList>
    </citation>
    <scope>NUCLEOTIDE SEQUENCE [LARGE SCALE GENOMIC DNA]</scope>
    <source>
        <strain evidence="5 6">SY3-13</strain>
    </source>
</reference>
<feature type="binding site" evidence="4">
    <location>
        <position position="88"/>
    </location>
    <ligand>
        <name>Mg(2+)</name>
        <dbReference type="ChEBI" id="CHEBI:18420"/>
        <label>1</label>
        <note>catalytic</note>
    </ligand>
</feature>
<feature type="binding site" evidence="4">
    <location>
        <position position="90"/>
    </location>
    <ligand>
        <name>Mg(2+)</name>
        <dbReference type="ChEBI" id="CHEBI:18420"/>
        <label>2</label>
    </ligand>
</feature>
<evidence type="ECO:0000256" key="4">
    <source>
        <dbReference type="PIRSR" id="PIRSR600760-2"/>
    </source>
</evidence>
<feature type="binding site" evidence="4">
    <location>
        <position position="209"/>
    </location>
    <ligand>
        <name>Mg(2+)</name>
        <dbReference type="ChEBI" id="CHEBI:18420"/>
        <label>1</label>
        <note>catalytic</note>
    </ligand>
</feature>
<evidence type="ECO:0000256" key="2">
    <source>
        <dbReference type="ARBA" id="ARBA00022723"/>
    </source>
</evidence>
<dbReference type="AlphaFoldDB" id="A0A2M9G4W6"/>
<dbReference type="GO" id="GO:0046854">
    <property type="term" value="P:phosphatidylinositol phosphate biosynthetic process"/>
    <property type="evidence" value="ECO:0007669"/>
    <property type="project" value="InterPro"/>
</dbReference>
<dbReference type="SUPFAM" id="SSF56655">
    <property type="entry name" value="Carbohydrate phosphatase"/>
    <property type="match status" value="1"/>
</dbReference>
<comment type="caution">
    <text evidence="5">The sequence shown here is derived from an EMBL/GenBank/DDBJ whole genome shotgun (WGS) entry which is preliminary data.</text>
</comment>